<feature type="chain" id="PRO_5047088586" evidence="1">
    <location>
        <begin position="28"/>
        <end position="68"/>
    </location>
</feature>
<feature type="signal peptide" evidence="1">
    <location>
        <begin position="1"/>
        <end position="27"/>
    </location>
</feature>
<dbReference type="Proteomes" id="UP001234178">
    <property type="component" value="Unassembled WGS sequence"/>
</dbReference>
<keyword evidence="1" id="KW-0732">Signal</keyword>
<evidence type="ECO:0000313" key="3">
    <source>
        <dbReference type="Proteomes" id="UP001234178"/>
    </source>
</evidence>
<keyword evidence="3" id="KW-1185">Reference proteome</keyword>
<sequence>MFSLNTKKKIHIFVILVKFGVDSMVQADPTSNDNFSYKCLAPRLAASSGYSRFLNLIFESSFCLRRKN</sequence>
<organism evidence="2 3">
    <name type="scientific">Daphnia magna</name>
    <dbReference type="NCBI Taxonomy" id="35525"/>
    <lineage>
        <taxon>Eukaryota</taxon>
        <taxon>Metazoa</taxon>
        <taxon>Ecdysozoa</taxon>
        <taxon>Arthropoda</taxon>
        <taxon>Crustacea</taxon>
        <taxon>Branchiopoda</taxon>
        <taxon>Diplostraca</taxon>
        <taxon>Cladocera</taxon>
        <taxon>Anomopoda</taxon>
        <taxon>Daphniidae</taxon>
        <taxon>Daphnia</taxon>
    </lineage>
</organism>
<dbReference type="EMBL" id="JAOYFB010000005">
    <property type="protein sequence ID" value="KAK4015267.1"/>
    <property type="molecule type" value="Genomic_DNA"/>
</dbReference>
<evidence type="ECO:0000256" key="1">
    <source>
        <dbReference type="SAM" id="SignalP"/>
    </source>
</evidence>
<proteinExistence type="predicted"/>
<accession>A0ABQ9ZQT2</accession>
<name>A0ABQ9ZQT2_9CRUS</name>
<gene>
    <name evidence="2" type="ORF">OUZ56_030249</name>
</gene>
<reference evidence="2 3" key="1">
    <citation type="journal article" date="2023" name="Nucleic Acids Res.">
        <title>The hologenome of Daphnia magna reveals possible DNA methylation and microbiome-mediated evolution of the host genome.</title>
        <authorList>
            <person name="Chaturvedi A."/>
            <person name="Li X."/>
            <person name="Dhandapani V."/>
            <person name="Marshall H."/>
            <person name="Kissane S."/>
            <person name="Cuenca-Cambronero M."/>
            <person name="Asole G."/>
            <person name="Calvet F."/>
            <person name="Ruiz-Romero M."/>
            <person name="Marangio P."/>
            <person name="Guigo R."/>
            <person name="Rago D."/>
            <person name="Mirbahai L."/>
            <person name="Eastwood N."/>
            <person name="Colbourne J.K."/>
            <person name="Zhou J."/>
            <person name="Mallon E."/>
            <person name="Orsini L."/>
        </authorList>
    </citation>
    <scope>NUCLEOTIDE SEQUENCE [LARGE SCALE GENOMIC DNA]</scope>
    <source>
        <strain evidence="2">LRV0_1</strain>
    </source>
</reference>
<evidence type="ECO:0000313" key="2">
    <source>
        <dbReference type="EMBL" id="KAK4015267.1"/>
    </source>
</evidence>
<protein>
    <submittedName>
        <fullName evidence="2">Uncharacterized protein</fullName>
    </submittedName>
</protein>
<comment type="caution">
    <text evidence="2">The sequence shown here is derived from an EMBL/GenBank/DDBJ whole genome shotgun (WGS) entry which is preliminary data.</text>
</comment>